<dbReference type="AlphaFoldDB" id="A0A183J893"/>
<name>A0A183J893_9BILA</name>
<sequence>MCFGAQVLQPEPNVTGQMVMKMKTVGRMSCVMSLHTPFIYHRWSTGRQVSDRRFTE</sequence>
<reference evidence="3" key="1">
    <citation type="submission" date="2016-06" db="UniProtKB">
        <authorList>
            <consortium name="WormBaseParasite"/>
        </authorList>
    </citation>
    <scope>IDENTIFICATION</scope>
</reference>
<organism evidence="3">
    <name type="scientific">Soboliphyme baturini</name>
    <dbReference type="NCBI Taxonomy" id="241478"/>
    <lineage>
        <taxon>Eukaryota</taxon>
        <taxon>Metazoa</taxon>
        <taxon>Ecdysozoa</taxon>
        <taxon>Nematoda</taxon>
        <taxon>Enoplea</taxon>
        <taxon>Dorylaimia</taxon>
        <taxon>Dioctophymatida</taxon>
        <taxon>Dioctophymatoidea</taxon>
        <taxon>Soboliphymatidae</taxon>
        <taxon>Soboliphyme</taxon>
    </lineage>
</organism>
<reference evidence="1 2" key="2">
    <citation type="submission" date="2018-11" db="EMBL/GenBank/DDBJ databases">
        <authorList>
            <consortium name="Pathogen Informatics"/>
        </authorList>
    </citation>
    <scope>NUCLEOTIDE SEQUENCE [LARGE SCALE GENOMIC DNA]</scope>
</reference>
<dbReference type="EMBL" id="UZAM01016960">
    <property type="protein sequence ID" value="VDP45344.1"/>
    <property type="molecule type" value="Genomic_DNA"/>
</dbReference>
<evidence type="ECO:0000313" key="2">
    <source>
        <dbReference type="Proteomes" id="UP000270296"/>
    </source>
</evidence>
<keyword evidence="2" id="KW-1185">Reference proteome</keyword>
<gene>
    <name evidence="1" type="ORF">SBAD_LOCUS12092</name>
</gene>
<dbReference type="Proteomes" id="UP000270296">
    <property type="component" value="Unassembled WGS sequence"/>
</dbReference>
<evidence type="ECO:0000313" key="1">
    <source>
        <dbReference type="EMBL" id="VDP45344.1"/>
    </source>
</evidence>
<dbReference type="WBParaSite" id="SBAD_0001249601-mRNA-1">
    <property type="protein sequence ID" value="SBAD_0001249601-mRNA-1"/>
    <property type="gene ID" value="SBAD_0001249601"/>
</dbReference>
<protein>
    <submittedName>
        <fullName evidence="1 3">Uncharacterized protein</fullName>
    </submittedName>
</protein>
<proteinExistence type="predicted"/>
<evidence type="ECO:0000313" key="3">
    <source>
        <dbReference type="WBParaSite" id="SBAD_0001249601-mRNA-1"/>
    </source>
</evidence>
<accession>A0A183J893</accession>